<dbReference type="Proteomes" id="UP001201812">
    <property type="component" value="Unassembled WGS sequence"/>
</dbReference>
<accession>A0AAD4QTC8</accession>
<reference evidence="1" key="1">
    <citation type="submission" date="2022-01" db="EMBL/GenBank/DDBJ databases">
        <title>Genome Sequence Resource for Two Populations of Ditylenchus destructor, the Migratory Endoparasitic Phytonematode.</title>
        <authorList>
            <person name="Zhang H."/>
            <person name="Lin R."/>
            <person name="Xie B."/>
        </authorList>
    </citation>
    <scope>NUCLEOTIDE SEQUENCE</scope>
    <source>
        <strain evidence="1">BazhouSP</strain>
    </source>
</reference>
<gene>
    <name evidence="1" type="ORF">DdX_17544</name>
    <name evidence="2" type="ORF">DdX_17547</name>
</gene>
<evidence type="ECO:0000313" key="1">
    <source>
        <dbReference type="EMBL" id="KAI1699075.1"/>
    </source>
</evidence>
<name>A0AAD4QTC8_9BILA</name>
<sequence length="100" mass="11568">MDHYPSKVIVDFVQKFVGLKNRDEYQVVESIRGYTEDRGTAKELKRDFAEFIAEDELDEERSGSRQVIGFINHNIEKKLTLCASNGAFRFMSFSINITNL</sequence>
<protein>
    <submittedName>
        <fullName evidence="1">Uncharacterized protein</fullName>
    </submittedName>
</protein>
<evidence type="ECO:0000313" key="3">
    <source>
        <dbReference type="Proteomes" id="UP001201812"/>
    </source>
</evidence>
<proteinExistence type="predicted"/>
<evidence type="ECO:0000313" key="2">
    <source>
        <dbReference type="EMBL" id="KAI1699078.1"/>
    </source>
</evidence>
<keyword evidence="3" id="KW-1185">Reference proteome</keyword>
<comment type="caution">
    <text evidence="1">The sequence shown here is derived from an EMBL/GenBank/DDBJ whole genome shotgun (WGS) entry which is preliminary data.</text>
</comment>
<dbReference type="AlphaFoldDB" id="A0AAD4QTC8"/>
<dbReference type="EMBL" id="JAKKPZ010000193">
    <property type="protein sequence ID" value="KAI1699075.1"/>
    <property type="molecule type" value="Genomic_DNA"/>
</dbReference>
<dbReference type="EMBL" id="JAKKPZ010000193">
    <property type="protein sequence ID" value="KAI1699078.1"/>
    <property type="molecule type" value="Genomic_DNA"/>
</dbReference>
<organism evidence="1 3">
    <name type="scientific">Ditylenchus destructor</name>
    <dbReference type="NCBI Taxonomy" id="166010"/>
    <lineage>
        <taxon>Eukaryota</taxon>
        <taxon>Metazoa</taxon>
        <taxon>Ecdysozoa</taxon>
        <taxon>Nematoda</taxon>
        <taxon>Chromadorea</taxon>
        <taxon>Rhabditida</taxon>
        <taxon>Tylenchina</taxon>
        <taxon>Tylenchomorpha</taxon>
        <taxon>Sphaerularioidea</taxon>
        <taxon>Anguinidae</taxon>
        <taxon>Anguininae</taxon>
        <taxon>Ditylenchus</taxon>
    </lineage>
</organism>